<sequence length="194" mass="21420">MTSDEFPHSWMARIVELAKVIGALSVIASAGLAVYAWTFGPVGRFFAKVDKIVVDIAQLQQDVARANGEDRVIRQPDGMSYIREPVTQGEMVTMMLTIGRTRLGQACRLTDWVPIFVDGTNIPLPGRRAYPNRSLQQLGEGLETRRIEMIPPEELMPGRVTVYLALSYACLSQGGEKPVPDRTDVLAYMLLPGA</sequence>
<dbReference type="AlphaFoldDB" id="A0A940S337"/>
<keyword evidence="1" id="KW-0472">Membrane</keyword>
<comment type="caution">
    <text evidence="2">The sequence shown here is derived from an EMBL/GenBank/DDBJ whole genome shotgun (WGS) entry which is preliminary data.</text>
</comment>
<evidence type="ECO:0000256" key="1">
    <source>
        <dbReference type="SAM" id="Phobius"/>
    </source>
</evidence>
<dbReference type="Proteomes" id="UP000675940">
    <property type="component" value="Unassembled WGS sequence"/>
</dbReference>
<reference evidence="2" key="1">
    <citation type="submission" date="2021-03" db="EMBL/GenBank/DDBJ databases">
        <title>Sagittula salina sp. nov. strain M10.9X isolated from the marine waste.</title>
        <authorList>
            <person name="Satari L."/>
            <person name="Molina-Menor E."/>
            <person name="Vidal-Verdu A."/>
            <person name="Pascual J."/>
            <person name="Pereto J."/>
            <person name="Porcar M."/>
        </authorList>
    </citation>
    <scope>NUCLEOTIDE SEQUENCE</scope>
    <source>
        <strain evidence="2">M10.9X</strain>
    </source>
</reference>
<keyword evidence="1" id="KW-1133">Transmembrane helix</keyword>
<protein>
    <submittedName>
        <fullName evidence="2">Uncharacterized protein</fullName>
    </submittedName>
</protein>
<organism evidence="2 3">
    <name type="scientific">Sagittula salina</name>
    <dbReference type="NCBI Taxonomy" id="2820268"/>
    <lineage>
        <taxon>Bacteria</taxon>
        <taxon>Pseudomonadati</taxon>
        <taxon>Pseudomonadota</taxon>
        <taxon>Alphaproteobacteria</taxon>
        <taxon>Rhodobacterales</taxon>
        <taxon>Roseobacteraceae</taxon>
        <taxon>Sagittula</taxon>
    </lineage>
</organism>
<accession>A0A940S337</accession>
<gene>
    <name evidence="2" type="ORF">J5474_19615</name>
</gene>
<evidence type="ECO:0000313" key="3">
    <source>
        <dbReference type="Proteomes" id="UP000675940"/>
    </source>
</evidence>
<name>A0A940S337_9RHOB</name>
<feature type="transmembrane region" description="Helical" evidence="1">
    <location>
        <begin position="20"/>
        <end position="38"/>
    </location>
</feature>
<proteinExistence type="predicted"/>
<keyword evidence="3" id="KW-1185">Reference proteome</keyword>
<dbReference type="RefSeq" id="WP_209363252.1">
    <property type="nucleotide sequence ID" value="NZ_JAGISH010000015.1"/>
</dbReference>
<evidence type="ECO:0000313" key="2">
    <source>
        <dbReference type="EMBL" id="MBP0484686.1"/>
    </source>
</evidence>
<dbReference type="EMBL" id="JAGISH010000015">
    <property type="protein sequence ID" value="MBP0484686.1"/>
    <property type="molecule type" value="Genomic_DNA"/>
</dbReference>
<keyword evidence="1" id="KW-0812">Transmembrane</keyword>